<feature type="binding site" evidence="2">
    <location>
        <position position="326"/>
    </location>
    <ligand>
        <name>Zn(2+)</name>
        <dbReference type="ChEBI" id="CHEBI:29105"/>
    </ligand>
</feature>
<feature type="non-terminal residue" evidence="3">
    <location>
        <position position="404"/>
    </location>
</feature>
<dbReference type="PANTHER" id="PTHR12736">
    <property type="entry name" value="LANC-LIKE PROTEIN"/>
    <property type="match status" value="1"/>
</dbReference>
<dbReference type="GO" id="GO:0005975">
    <property type="term" value="P:carbohydrate metabolic process"/>
    <property type="evidence" value="ECO:0007669"/>
    <property type="project" value="InterPro"/>
</dbReference>
<evidence type="ECO:0000256" key="1">
    <source>
        <dbReference type="ARBA" id="ARBA00007179"/>
    </source>
</evidence>
<name>A0AAV2QJM5_MEGNR</name>
<evidence type="ECO:0000256" key="2">
    <source>
        <dbReference type="PIRSR" id="PIRSR607822-1"/>
    </source>
</evidence>
<reference evidence="3 4" key="1">
    <citation type="submission" date="2024-05" db="EMBL/GenBank/DDBJ databases">
        <authorList>
            <person name="Wallberg A."/>
        </authorList>
    </citation>
    <scope>NUCLEOTIDE SEQUENCE [LARGE SCALE GENOMIC DNA]</scope>
</reference>
<dbReference type="InterPro" id="IPR012341">
    <property type="entry name" value="6hp_glycosidase-like_sf"/>
</dbReference>
<comment type="caution">
    <text evidence="3">The sequence shown here is derived from an EMBL/GenBank/DDBJ whole genome shotgun (WGS) entry which is preliminary data.</text>
</comment>
<accession>A0AAV2QJM5</accession>
<dbReference type="Pfam" id="PF05147">
    <property type="entry name" value="LANC_like"/>
    <property type="match status" value="1"/>
</dbReference>
<dbReference type="EMBL" id="CAXKWB010006910">
    <property type="protein sequence ID" value="CAL4084946.1"/>
    <property type="molecule type" value="Genomic_DNA"/>
</dbReference>
<proteinExistence type="inferred from homology"/>
<dbReference type="PRINTS" id="PR01950">
    <property type="entry name" value="LANCSUPER"/>
</dbReference>
<dbReference type="AlphaFoldDB" id="A0AAV2QJM5"/>
<dbReference type="GO" id="GO:0046872">
    <property type="term" value="F:metal ion binding"/>
    <property type="evidence" value="ECO:0007669"/>
    <property type="project" value="UniProtKB-KW"/>
</dbReference>
<dbReference type="InterPro" id="IPR020464">
    <property type="entry name" value="LanC-like_prot_euk"/>
</dbReference>
<keyword evidence="2" id="KW-0479">Metal-binding</keyword>
<gene>
    <name evidence="3" type="ORF">MNOR_LOCUS12566</name>
</gene>
<dbReference type="InterPro" id="IPR007822">
    <property type="entry name" value="LANC-like"/>
</dbReference>
<organism evidence="3 4">
    <name type="scientific">Meganyctiphanes norvegica</name>
    <name type="common">Northern krill</name>
    <name type="synonym">Thysanopoda norvegica</name>
    <dbReference type="NCBI Taxonomy" id="48144"/>
    <lineage>
        <taxon>Eukaryota</taxon>
        <taxon>Metazoa</taxon>
        <taxon>Ecdysozoa</taxon>
        <taxon>Arthropoda</taxon>
        <taxon>Crustacea</taxon>
        <taxon>Multicrustacea</taxon>
        <taxon>Malacostraca</taxon>
        <taxon>Eumalacostraca</taxon>
        <taxon>Eucarida</taxon>
        <taxon>Euphausiacea</taxon>
        <taxon>Euphausiidae</taxon>
        <taxon>Meganyctiphanes</taxon>
    </lineage>
</organism>
<dbReference type="PANTHER" id="PTHR12736:SF7">
    <property type="entry name" value="LANC-LIKE PROTEIN 3"/>
    <property type="match status" value="1"/>
</dbReference>
<dbReference type="GO" id="GO:0031179">
    <property type="term" value="P:peptide modification"/>
    <property type="evidence" value="ECO:0007669"/>
    <property type="project" value="InterPro"/>
</dbReference>
<sequence>MRLFFPRLNDFSSCSLECYTDAAFANLPNDGSQGAMLIFLRDSDGKRCPIFWQTRCLRRTPRSTLEAETLALVEGAEASVYLGNILTQITGRKSITVRCLVDNRSLYDSVYSTRQVDNKKLRMDVKAVKNMLVSGEINGVDWVEAQDHKTLPGGVGGVSNVLWWAMDTRKKILNENVIEGLLDAMIESGKHYSATHHSPLPLMYQYYETEYLGAAHGLAGILQMLLSFPSWLHRRPEASSLIKRSIEVLLSYQTASGNFPCAMDELGGRRHPDEELVHWCHGAPGTVYLLGKAYQVFGGDLHLQSAIKCGEVTWQKGLLKKGPGICHGVAGSGYVFLTLYRLTGNPLHLHRAMQFMSFMFTLEFKSARTPDSPYSLYEGMAGTVCFLTDLMNPEKSEFPFYSIF</sequence>
<dbReference type="Proteomes" id="UP001497623">
    <property type="component" value="Unassembled WGS sequence"/>
</dbReference>
<dbReference type="SUPFAM" id="SSF158745">
    <property type="entry name" value="LanC-like"/>
    <property type="match status" value="1"/>
</dbReference>
<dbReference type="CDD" id="cd04794">
    <property type="entry name" value="euk_LANCL"/>
    <property type="match status" value="1"/>
</dbReference>
<protein>
    <submittedName>
        <fullName evidence="3">Uncharacterized protein</fullName>
    </submittedName>
</protein>
<keyword evidence="2" id="KW-0862">Zinc</keyword>
<comment type="similarity">
    <text evidence="1">Belongs to the LanC-like protein family.</text>
</comment>
<dbReference type="SMART" id="SM01260">
    <property type="entry name" value="LANC_like"/>
    <property type="match status" value="1"/>
</dbReference>
<feature type="binding site" evidence="2">
    <location>
        <position position="327"/>
    </location>
    <ligand>
        <name>Zn(2+)</name>
        <dbReference type="ChEBI" id="CHEBI:29105"/>
    </ligand>
</feature>
<evidence type="ECO:0000313" key="3">
    <source>
        <dbReference type="EMBL" id="CAL4084946.1"/>
    </source>
</evidence>
<dbReference type="PRINTS" id="PR01951">
    <property type="entry name" value="LANCEUKARYTE"/>
</dbReference>
<evidence type="ECO:0000313" key="4">
    <source>
        <dbReference type="Proteomes" id="UP001497623"/>
    </source>
</evidence>
<dbReference type="GO" id="GO:0005886">
    <property type="term" value="C:plasma membrane"/>
    <property type="evidence" value="ECO:0007669"/>
    <property type="project" value="TreeGrafter"/>
</dbReference>
<keyword evidence="4" id="KW-1185">Reference proteome</keyword>
<dbReference type="Gene3D" id="1.50.10.10">
    <property type="match status" value="1"/>
</dbReference>
<feature type="binding site" evidence="2">
    <location>
        <position position="280"/>
    </location>
    <ligand>
        <name>Zn(2+)</name>
        <dbReference type="ChEBI" id="CHEBI:29105"/>
    </ligand>
</feature>